<evidence type="ECO:0000313" key="1">
    <source>
        <dbReference type="EMBL" id="KAL2749524.1"/>
    </source>
</evidence>
<gene>
    <name evidence="1" type="ORF">V1477_002464</name>
</gene>
<dbReference type="Proteomes" id="UP001607303">
    <property type="component" value="Unassembled WGS sequence"/>
</dbReference>
<name>A0ABD2CXP8_VESMC</name>
<evidence type="ECO:0000313" key="2">
    <source>
        <dbReference type="Proteomes" id="UP001607303"/>
    </source>
</evidence>
<reference evidence="1 2" key="1">
    <citation type="journal article" date="2024" name="Ann. Entomol. Soc. Am.">
        <title>Genomic analyses of the southern and eastern yellowjacket wasps (Hymenoptera: Vespidae) reveal evolutionary signatures of social life.</title>
        <authorList>
            <person name="Catto M.A."/>
            <person name="Caine P.B."/>
            <person name="Orr S.E."/>
            <person name="Hunt B.G."/>
            <person name="Goodisman M.A.D."/>
        </authorList>
    </citation>
    <scope>NUCLEOTIDE SEQUENCE [LARGE SCALE GENOMIC DNA]</scope>
    <source>
        <strain evidence="1">232</strain>
        <tissue evidence="1">Head and thorax</tissue>
    </source>
</reference>
<dbReference type="AlphaFoldDB" id="A0ABD2CXP8"/>
<accession>A0ABD2CXP8</accession>
<sequence>MILLTGSIRPARGAMKPSSAAFWTAFSIDLSSWSTGAHSPRAASAKSLWAPSLAVAPADPDSYIQVFVGLLEKLDAF</sequence>
<protein>
    <submittedName>
        <fullName evidence="1">Uncharacterized protein</fullName>
    </submittedName>
</protein>
<comment type="caution">
    <text evidence="1">The sequence shown here is derived from an EMBL/GenBank/DDBJ whole genome shotgun (WGS) entry which is preliminary data.</text>
</comment>
<proteinExistence type="predicted"/>
<keyword evidence="2" id="KW-1185">Reference proteome</keyword>
<organism evidence="1 2">
    <name type="scientific">Vespula maculifrons</name>
    <name type="common">Eastern yellow jacket</name>
    <name type="synonym">Wasp</name>
    <dbReference type="NCBI Taxonomy" id="7453"/>
    <lineage>
        <taxon>Eukaryota</taxon>
        <taxon>Metazoa</taxon>
        <taxon>Ecdysozoa</taxon>
        <taxon>Arthropoda</taxon>
        <taxon>Hexapoda</taxon>
        <taxon>Insecta</taxon>
        <taxon>Pterygota</taxon>
        <taxon>Neoptera</taxon>
        <taxon>Endopterygota</taxon>
        <taxon>Hymenoptera</taxon>
        <taxon>Apocrita</taxon>
        <taxon>Aculeata</taxon>
        <taxon>Vespoidea</taxon>
        <taxon>Vespidae</taxon>
        <taxon>Vespinae</taxon>
        <taxon>Vespula</taxon>
    </lineage>
</organism>
<dbReference type="EMBL" id="JAYRBN010000027">
    <property type="protein sequence ID" value="KAL2749524.1"/>
    <property type="molecule type" value="Genomic_DNA"/>
</dbReference>